<dbReference type="PANTHER" id="PTHR27007">
    <property type="match status" value="1"/>
</dbReference>
<dbReference type="Gene3D" id="2.60.120.200">
    <property type="match status" value="1"/>
</dbReference>
<reference evidence="23 25" key="2">
    <citation type="journal article" date="2019" name="Plant Biotechnol. J.">
        <title>The red bayberry genome and genetic basis of sex determination.</title>
        <authorList>
            <person name="Jia H.M."/>
            <person name="Jia H.J."/>
            <person name="Cai Q.L."/>
            <person name="Wang Y."/>
            <person name="Zhao H.B."/>
            <person name="Yang W.F."/>
            <person name="Wang G.Y."/>
            <person name="Li Y.H."/>
            <person name="Zhan D.L."/>
            <person name="Shen Y.T."/>
            <person name="Niu Q.F."/>
            <person name="Chang L."/>
            <person name="Qiu J."/>
            <person name="Zhao L."/>
            <person name="Xie H.B."/>
            <person name="Fu W.Y."/>
            <person name="Jin J."/>
            <person name="Li X.W."/>
            <person name="Jiao Y."/>
            <person name="Zhou C.C."/>
            <person name="Tu T."/>
            <person name="Chai C.Y."/>
            <person name="Gao J.L."/>
            <person name="Fan L.J."/>
            <person name="van de Weg E."/>
            <person name="Wang J.Y."/>
            <person name="Gao Z.S."/>
        </authorList>
    </citation>
    <scope>NUCLEOTIDE SEQUENCE [LARGE SCALE GENOMIC DNA]</scope>
    <source>
        <tissue evidence="23">Leaves</tissue>
    </source>
</reference>
<evidence type="ECO:0000313" key="23">
    <source>
        <dbReference type="EMBL" id="KAB1206914.1"/>
    </source>
</evidence>
<dbReference type="GO" id="GO:0005524">
    <property type="term" value="F:ATP binding"/>
    <property type="evidence" value="ECO:0007669"/>
    <property type="project" value="UniProtKB-UniRule"/>
</dbReference>
<evidence type="ECO:0000256" key="18">
    <source>
        <dbReference type="ARBA" id="ARBA00023180"/>
    </source>
</evidence>
<dbReference type="Pfam" id="PF00139">
    <property type="entry name" value="Lectin_legB"/>
    <property type="match status" value="1"/>
</dbReference>
<keyword evidence="18" id="KW-0325">Glycoprotein</keyword>
<evidence type="ECO:0000256" key="16">
    <source>
        <dbReference type="ARBA" id="ARBA00023136"/>
    </source>
</evidence>
<evidence type="ECO:0000256" key="4">
    <source>
        <dbReference type="ARBA" id="ARBA00010217"/>
    </source>
</evidence>
<evidence type="ECO:0000256" key="17">
    <source>
        <dbReference type="ARBA" id="ARBA00023170"/>
    </source>
</evidence>
<evidence type="ECO:0000256" key="20">
    <source>
        <dbReference type="SAM" id="MobiDB-lite"/>
    </source>
</evidence>
<keyword evidence="17 23" id="KW-0675">Receptor</keyword>
<dbReference type="PROSITE" id="PS00108">
    <property type="entry name" value="PROTEIN_KINASE_ST"/>
    <property type="match status" value="1"/>
</dbReference>
<comment type="similarity">
    <text evidence="3">In the N-terminal section; belongs to the leguminous lectin family.</text>
</comment>
<organism evidence="23 25">
    <name type="scientific">Morella rubra</name>
    <name type="common">Chinese bayberry</name>
    <dbReference type="NCBI Taxonomy" id="262757"/>
    <lineage>
        <taxon>Eukaryota</taxon>
        <taxon>Viridiplantae</taxon>
        <taxon>Streptophyta</taxon>
        <taxon>Embryophyta</taxon>
        <taxon>Tracheophyta</taxon>
        <taxon>Spermatophyta</taxon>
        <taxon>Magnoliopsida</taxon>
        <taxon>eudicotyledons</taxon>
        <taxon>Gunneridae</taxon>
        <taxon>Pentapetalae</taxon>
        <taxon>rosids</taxon>
        <taxon>fabids</taxon>
        <taxon>Fagales</taxon>
        <taxon>Myricaceae</taxon>
        <taxon>Morella</taxon>
    </lineage>
</organism>
<evidence type="ECO:0000313" key="25">
    <source>
        <dbReference type="Proteomes" id="UP000516437"/>
    </source>
</evidence>
<evidence type="ECO:0000256" key="7">
    <source>
        <dbReference type="ARBA" id="ARBA00022527"/>
    </source>
</evidence>
<dbReference type="EMBL" id="RXIC02000025">
    <property type="protein sequence ID" value="KAB1206914.1"/>
    <property type="molecule type" value="Genomic_DNA"/>
</dbReference>
<dbReference type="EMBL" id="RXIC02000025">
    <property type="protein sequence ID" value="KAB1206915.1"/>
    <property type="molecule type" value="Genomic_DNA"/>
</dbReference>
<name>A0A6A1V2H5_9ROSI</name>
<dbReference type="SUPFAM" id="SSF56112">
    <property type="entry name" value="Protein kinase-like (PK-like)"/>
    <property type="match status" value="1"/>
</dbReference>
<dbReference type="CDD" id="cd14066">
    <property type="entry name" value="STKc_IRAK"/>
    <property type="match status" value="1"/>
</dbReference>
<keyword evidence="7" id="KW-0723">Serine/threonine-protein kinase</keyword>
<keyword evidence="11 23" id="KW-0430">Lectin</keyword>
<feature type="domain" description="Protein kinase" evidence="22">
    <location>
        <begin position="357"/>
        <end position="636"/>
    </location>
</feature>
<evidence type="ECO:0000256" key="10">
    <source>
        <dbReference type="ARBA" id="ARBA00022729"/>
    </source>
</evidence>
<feature type="compositionally biased region" description="Polar residues" evidence="20">
    <location>
        <begin position="653"/>
        <end position="677"/>
    </location>
</feature>
<keyword evidence="25" id="KW-1185">Reference proteome</keyword>
<dbReference type="InterPro" id="IPR011009">
    <property type="entry name" value="Kinase-like_dom_sf"/>
</dbReference>
<dbReference type="InterPro" id="IPR019825">
    <property type="entry name" value="Lectin_legB_Mn/Ca_BS"/>
</dbReference>
<comment type="similarity">
    <text evidence="2">Belongs to the leguminous lectin family.</text>
</comment>
<evidence type="ECO:0000256" key="8">
    <source>
        <dbReference type="ARBA" id="ARBA00022679"/>
    </source>
</evidence>
<dbReference type="Gene3D" id="1.10.510.10">
    <property type="entry name" value="Transferase(Phosphotransferase) domain 1"/>
    <property type="match status" value="1"/>
</dbReference>
<dbReference type="InterPro" id="IPR013320">
    <property type="entry name" value="ConA-like_dom_sf"/>
</dbReference>
<dbReference type="EC" id="2.7.11.1" evidence="5"/>
<feature type="transmembrane region" description="Helical" evidence="21">
    <location>
        <begin position="12"/>
        <end position="31"/>
    </location>
</feature>
<dbReference type="Gene3D" id="3.30.200.20">
    <property type="entry name" value="Phosphorylase Kinase, domain 1"/>
    <property type="match status" value="1"/>
</dbReference>
<keyword evidence="12 19" id="KW-0547">Nucleotide-binding</keyword>
<dbReference type="GO" id="GO:0004674">
    <property type="term" value="F:protein serine/threonine kinase activity"/>
    <property type="evidence" value="ECO:0007669"/>
    <property type="project" value="UniProtKB-KW"/>
</dbReference>
<keyword evidence="14 19" id="KW-0067">ATP-binding</keyword>
<dbReference type="InterPro" id="IPR008271">
    <property type="entry name" value="Ser/Thr_kinase_AS"/>
</dbReference>
<dbReference type="Pfam" id="PF00069">
    <property type="entry name" value="Pkinase"/>
    <property type="match status" value="1"/>
</dbReference>
<dbReference type="GO" id="GO:0030246">
    <property type="term" value="F:carbohydrate binding"/>
    <property type="evidence" value="ECO:0007669"/>
    <property type="project" value="UniProtKB-KW"/>
</dbReference>
<evidence type="ECO:0000313" key="24">
    <source>
        <dbReference type="EMBL" id="KAB1206915.1"/>
    </source>
</evidence>
<keyword evidence="8" id="KW-0808">Transferase</keyword>
<feature type="transmembrane region" description="Helical" evidence="21">
    <location>
        <begin position="291"/>
        <end position="312"/>
    </location>
</feature>
<evidence type="ECO:0000256" key="13">
    <source>
        <dbReference type="ARBA" id="ARBA00022777"/>
    </source>
</evidence>
<dbReference type="CDD" id="cd06899">
    <property type="entry name" value="lectin_legume_LecRK_Arcelin_ConA"/>
    <property type="match status" value="1"/>
</dbReference>
<dbReference type="InterPro" id="IPR050528">
    <property type="entry name" value="L-type_Lectin-RKs"/>
</dbReference>
<evidence type="ECO:0000256" key="11">
    <source>
        <dbReference type="ARBA" id="ARBA00022734"/>
    </source>
</evidence>
<evidence type="ECO:0000256" key="14">
    <source>
        <dbReference type="ARBA" id="ARBA00022840"/>
    </source>
</evidence>
<keyword evidence="6" id="KW-1003">Cell membrane</keyword>
<sequence>MVVSPPKPLLPFLIITILFFLILPCATQLSFNFSDFSKTTNELITLNGNATFSRSVIRLTPDESDNWGRAKYSRLMRLWDKESGELADFTTSFSFIVSSEGKDRYSDGLTFFLASPGFPSPTPTDGAGIGLISRNQATDPSFLAANKFVAVEFDTFPNDGLDPPVPVREHVGININGIISQKTVQWYSVIKETRTYNASISYDSTTKNLSVTFTGFSSDTNYTIPILQHLSDVVNLTENLPELVELGFSASTGYLSELHILCSWSFESRKPSVNQNSPPPKKNEYESKVKMAVGISVGGCILITGLGLVWYMSKRKRPRGGEEEDAAFSLSMDDEFERSTRPKKFSYEELVGATNNFAEENKLGQGGFGGVYKGFLKDVNSDVAVKRVSTGSKQGIKEYASEVKTIAHLRHRNLVQLIGWCHEKKDLLLVYEFMPNGSLDLHLFKGKSLLAWVTRYNISRGLASALLYLQEEWEQCVLHRDIKSSNIMLDSSFNAKLGDFGLARLVDHEKLGSQTSALAGTMGYMALEYVMSSRATKESDIYSFGVVLLEIACGRKPHEPQAREGEFSIIEWVWELYGTGKLLDAADPKLCGHFDEQQMERLMVVGLWCVHPDYTLRPSIRKVVRVLDFEASLPILQPKMPLLAYLDAPVGDSASSGHTTSENQHSDQSASHGSHTGSSQVAYSIASSSSTAHFQPVDTR</sequence>
<reference evidence="23" key="3">
    <citation type="submission" date="2019-09" db="EMBL/GenBank/DDBJ databases">
        <authorList>
            <person name="Gao Z."/>
        </authorList>
    </citation>
    <scope>NUCLEOTIDE SEQUENCE</scope>
    <source>
        <tissue evidence="23">Leaves</tissue>
    </source>
</reference>
<comment type="similarity">
    <text evidence="4">In the C-terminal section; belongs to the protein kinase superfamily. Ser/Thr protein kinase family.</text>
</comment>
<proteinExistence type="inferred from homology"/>
<gene>
    <name evidence="24" type="ORF">CJ030_MR7G008169</name>
    <name evidence="23" type="ORF">CJ030_MR7G008170</name>
</gene>
<evidence type="ECO:0000256" key="21">
    <source>
        <dbReference type="SAM" id="Phobius"/>
    </source>
</evidence>
<protein>
    <recommendedName>
        <fullName evidence="5">non-specific serine/threonine protein kinase</fullName>
        <ecNumber evidence="5">2.7.11.1</ecNumber>
    </recommendedName>
</protein>
<dbReference type="GO" id="GO:0005886">
    <property type="term" value="C:plasma membrane"/>
    <property type="evidence" value="ECO:0007669"/>
    <property type="project" value="UniProtKB-SubCell"/>
</dbReference>
<dbReference type="Proteomes" id="UP000516437">
    <property type="component" value="Chromosome 7"/>
</dbReference>
<evidence type="ECO:0000256" key="6">
    <source>
        <dbReference type="ARBA" id="ARBA00022475"/>
    </source>
</evidence>
<feature type="binding site" evidence="19">
    <location>
        <position position="386"/>
    </location>
    <ligand>
        <name>ATP</name>
        <dbReference type="ChEBI" id="CHEBI:30616"/>
    </ligand>
</feature>
<keyword evidence="9 21" id="KW-0812">Transmembrane</keyword>
<dbReference type="SUPFAM" id="SSF49899">
    <property type="entry name" value="Concanavalin A-like lectins/glucanases"/>
    <property type="match status" value="1"/>
</dbReference>
<dbReference type="GO" id="GO:0002229">
    <property type="term" value="P:defense response to oomycetes"/>
    <property type="evidence" value="ECO:0007669"/>
    <property type="project" value="UniProtKB-ARBA"/>
</dbReference>
<dbReference type="AlphaFoldDB" id="A0A6A1V2H5"/>
<feature type="compositionally biased region" description="Low complexity" evidence="20">
    <location>
        <begin position="678"/>
        <end position="692"/>
    </location>
</feature>
<dbReference type="PROSITE" id="PS50011">
    <property type="entry name" value="PROTEIN_KINASE_DOM"/>
    <property type="match status" value="1"/>
</dbReference>
<evidence type="ECO:0000256" key="15">
    <source>
        <dbReference type="ARBA" id="ARBA00022989"/>
    </source>
</evidence>
<dbReference type="InterPro" id="IPR001220">
    <property type="entry name" value="Legume_lectin_dom"/>
</dbReference>
<evidence type="ECO:0000256" key="3">
    <source>
        <dbReference type="ARBA" id="ARBA00008536"/>
    </source>
</evidence>
<keyword evidence="15 21" id="KW-1133">Transmembrane helix</keyword>
<evidence type="ECO:0000256" key="9">
    <source>
        <dbReference type="ARBA" id="ARBA00022692"/>
    </source>
</evidence>
<dbReference type="OrthoDB" id="842456at2759"/>
<dbReference type="InterPro" id="IPR000719">
    <property type="entry name" value="Prot_kinase_dom"/>
</dbReference>
<dbReference type="SMART" id="SM00220">
    <property type="entry name" value="S_TKc"/>
    <property type="match status" value="1"/>
</dbReference>
<evidence type="ECO:0000256" key="2">
    <source>
        <dbReference type="ARBA" id="ARBA00007606"/>
    </source>
</evidence>
<evidence type="ECO:0000259" key="22">
    <source>
        <dbReference type="PROSITE" id="PS50011"/>
    </source>
</evidence>
<dbReference type="FunFam" id="3.30.200.20:FF:000168">
    <property type="entry name" value="L-type lectin-domain containing receptor kinase IX.1"/>
    <property type="match status" value="1"/>
</dbReference>
<comment type="caution">
    <text evidence="23">The sequence shown here is derived from an EMBL/GenBank/DDBJ whole genome shotgun (WGS) entry which is preliminary data.</text>
</comment>
<evidence type="ECO:0000256" key="12">
    <source>
        <dbReference type="ARBA" id="ARBA00022741"/>
    </source>
</evidence>
<reference evidence="23" key="1">
    <citation type="submission" date="2018-07" db="EMBL/GenBank/DDBJ databases">
        <authorList>
            <person name="Gao Z.-S."/>
            <person name="Jia H.-M."/>
            <person name="Jia H.-J."/>
            <person name="Cai Q.-L."/>
            <person name="Wang Y."/>
            <person name="Zhao H.-B."/>
        </authorList>
    </citation>
    <scope>NUCLEOTIDE SEQUENCE</scope>
    <source>
        <tissue evidence="23">Leaves</tissue>
    </source>
</reference>
<keyword evidence="10" id="KW-0732">Signal</keyword>
<evidence type="ECO:0000256" key="5">
    <source>
        <dbReference type="ARBA" id="ARBA00012513"/>
    </source>
</evidence>
<keyword evidence="13 23" id="KW-0418">Kinase</keyword>
<keyword evidence="16 21" id="KW-0472">Membrane</keyword>
<dbReference type="InterPro" id="IPR017441">
    <property type="entry name" value="Protein_kinase_ATP_BS"/>
</dbReference>
<evidence type="ECO:0000256" key="1">
    <source>
        <dbReference type="ARBA" id="ARBA00004251"/>
    </source>
</evidence>
<accession>A0A6A1V2H5</accession>
<dbReference type="PROSITE" id="PS00307">
    <property type="entry name" value="LECTIN_LEGUME_BETA"/>
    <property type="match status" value="1"/>
</dbReference>
<evidence type="ECO:0000256" key="19">
    <source>
        <dbReference type="PROSITE-ProRule" id="PRU10141"/>
    </source>
</evidence>
<feature type="region of interest" description="Disordered" evidence="20">
    <location>
        <begin position="653"/>
        <end position="700"/>
    </location>
</feature>
<comment type="subcellular location">
    <subcellularLocation>
        <location evidence="1">Cell membrane</location>
        <topology evidence="1">Single-pass type I membrane protein</topology>
    </subcellularLocation>
</comment>
<dbReference type="FunFam" id="1.10.510.10:FF:000240">
    <property type="entry name" value="Lectin-domain containing receptor kinase A4.3"/>
    <property type="match status" value="1"/>
</dbReference>
<dbReference type="PROSITE" id="PS00107">
    <property type="entry name" value="PROTEIN_KINASE_ATP"/>
    <property type="match status" value="1"/>
</dbReference>